<dbReference type="CDD" id="cd00093">
    <property type="entry name" value="HTH_XRE"/>
    <property type="match status" value="1"/>
</dbReference>
<reference evidence="4" key="1">
    <citation type="submission" date="2019-07" db="EMBL/GenBank/DDBJ databases">
        <title>Toxilogical consequences of a new and cryptic species of cyanobacteria (Komarekiella delphini-convector) recovered from the epidermis of a bottlenose dolphin and 1500 ft. in the air.</title>
        <authorList>
            <person name="Brown A.O."/>
            <person name="Dvorak P."/>
            <person name="Villanueva C.D."/>
            <person name="Foss A.J."/>
            <person name="Garvey A.D."/>
            <person name="Gibson Q.A."/>
            <person name="Johansen J.R."/>
            <person name="Casamatta D.A."/>
        </authorList>
    </citation>
    <scope>NUCLEOTIDE SEQUENCE</scope>
    <source>
        <strain evidence="4">SJRDD-AB1</strain>
    </source>
</reference>
<dbReference type="Gene3D" id="3.90.1570.10">
    <property type="entry name" value="tt1808, chain A"/>
    <property type="match status" value="1"/>
</dbReference>
<feature type="domain" description="HTH cro/C1-type" evidence="2">
    <location>
        <begin position="5"/>
        <end position="59"/>
    </location>
</feature>
<evidence type="ECO:0000259" key="3">
    <source>
        <dbReference type="PROSITE" id="PS51903"/>
    </source>
</evidence>
<dbReference type="AlphaFoldDB" id="A0AA40SX39"/>
<dbReference type="InterPro" id="IPR044217">
    <property type="entry name" value="CLPT1/2"/>
</dbReference>
<dbReference type="Gene3D" id="1.10.260.40">
    <property type="entry name" value="lambda repressor-like DNA-binding domains"/>
    <property type="match status" value="1"/>
</dbReference>
<feature type="domain" description="Clp R" evidence="3">
    <location>
        <begin position="68"/>
        <end position="211"/>
    </location>
</feature>
<accession>A0AA40SX39</accession>
<keyword evidence="1" id="KW-0677">Repeat</keyword>
<dbReference type="InterPro" id="IPR008538">
    <property type="entry name" value="Uma2"/>
</dbReference>
<protein>
    <submittedName>
        <fullName evidence="4">Helix-turn-helix domain-containing protein</fullName>
    </submittedName>
</protein>
<dbReference type="SMART" id="SM00530">
    <property type="entry name" value="HTH_XRE"/>
    <property type="match status" value="1"/>
</dbReference>
<name>A0AA40SX39_9NOST</name>
<dbReference type="InterPro" id="IPR001387">
    <property type="entry name" value="Cro/C1-type_HTH"/>
</dbReference>
<dbReference type="SUPFAM" id="SSF81923">
    <property type="entry name" value="Double Clp-N motif"/>
    <property type="match status" value="1"/>
</dbReference>
<sequence>MQNRLRLLRTQRNWSQAELAKLLSVSRQTINAIEVGKYDPSLSLAFKIAKIFRYPIQFIFLPEENSMFERFTAKAYRAIVLAQGEGERLGHQFVGTEQILIGLIAEGNGLAAKVLKSAGITLEAAQTEVEKIIGRGTGIQGVEYPFTPKGKQVLDLAVEESQKLGHTYIGTEHLLLGVLSVSDGVAVGVLKKLGVNLKNLWQEVLTEIMSLGIPAVAISPNRDFTREYDLNESPPDFTSGEISARFCAFLFSWVEPRKLGHIIGSRGGFQLPNGDIVAPRISFFSRERLKRVPRTYPELVPDLVVEIKSAFDRLISVQQIIQRFLDLGVRVALLIDPDSQTVSVYRPSSGVTVLGNGEKLTVSELFPEWELVVSELWPPVFD</sequence>
<dbReference type="Gene3D" id="1.10.1780.10">
    <property type="entry name" value="Clp, N-terminal domain"/>
    <property type="match status" value="1"/>
</dbReference>
<keyword evidence="5" id="KW-1185">Reference proteome</keyword>
<dbReference type="PANTHER" id="PTHR47016">
    <property type="entry name" value="ATP-DEPENDENT CLP PROTEASE ATP-BINDING SUBUNIT CLPT1, CHLOROPLASTIC"/>
    <property type="match status" value="1"/>
</dbReference>
<organism evidence="4 5">
    <name type="scientific">Komarekiella delphini-convector SJRDD-AB1</name>
    <dbReference type="NCBI Taxonomy" id="2593771"/>
    <lineage>
        <taxon>Bacteria</taxon>
        <taxon>Bacillati</taxon>
        <taxon>Cyanobacteriota</taxon>
        <taxon>Cyanophyceae</taxon>
        <taxon>Nostocales</taxon>
        <taxon>Nostocaceae</taxon>
        <taxon>Komarekiella</taxon>
        <taxon>Komarekiella delphini-convector</taxon>
    </lineage>
</organism>
<gene>
    <name evidence="4" type="ORF">FNW02_12405</name>
</gene>
<evidence type="ECO:0000313" key="4">
    <source>
        <dbReference type="EMBL" id="MBD6616612.1"/>
    </source>
</evidence>
<dbReference type="InterPro" id="IPR012296">
    <property type="entry name" value="Nuclease_put_TT1808"/>
</dbReference>
<proteinExistence type="predicted"/>
<comment type="caution">
    <text evidence="4">The sequence shown here is derived from an EMBL/GenBank/DDBJ whole genome shotgun (WGS) entry which is preliminary data.</text>
</comment>
<dbReference type="PANTHER" id="PTHR47016:SF5">
    <property type="entry name" value="CLP DOMAIN SUPERFAMILY PROTEIN"/>
    <property type="match status" value="1"/>
</dbReference>
<dbReference type="GO" id="GO:0003677">
    <property type="term" value="F:DNA binding"/>
    <property type="evidence" value="ECO:0007669"/>
    <property type="project" value="InterPro"/>
</dbReference>
<dbReference type="InterPro" id="IPR010982">
    <property type="entry name" value="Lambda_DNA-bd_dom_sf"/>
</dbReference>
<dbReference type="EMBL" id="VJXY01000011">
    <property type="protein sequence ID" value="MBD6616612.1"/>
    <property type="molecule type" value="Genomic_DNA"/>
</dbReference>
<dbReference type="PROSITE" id="PS50943">
    <property type="entry name" value="HTH_CROC1"/>
    <property type="match status" value="1"/>
</dbReference>
<dbReference type="PROSITE" id="PS51903">
    <property type="entry name" value="CLP_R"/>
    <property type="match status" value="1"/>
</dbReference>
<dbReference type="SUPFAM" id="SSF47413">
    <property type="entry name" value="lambda repressor-like DNA-binding domains"/>
    <property type="match status" value="1"/>
</dbReference>
<dbReference type="Pfam" id="PF05685">
    <property type="entry name" value="Uma2"/>
    <property type="match status" value="1"/>
</dbReference>
<dbReference type="Pfam" id="PF01381">
    <property type="entry name" value="HTH_3"/>
    <property type="match status" value="1"/>
</dbReference>
<dbReference type="InterPro" id="IPR036628">
    <property type="entry name" value="Clp_N_dom_sf"/>
</dbReference>
<dbReference type="CDD" id="cd06260">
    <property type="entry name" value="DUF820-like"/>
    <property type="match status" value="1"/>
</dbReference>
<dbReference type="InterPro" id="IPR011335">
    <property type="entry name" value="Restrct_endonuc-II-like"/>
</dbReference>
<dbReference type="SUPFAM" id="SSF52980">
    <property type="entry name" value="Restriction endonuclease-like"/>
    <property type="match status" value="1"/>
</dbReference>
<dbReference type="Proteomes" id="UP001165986">
    <property type="component" value="Unassembled WGS sequence"/>
</dbReference>
<evidence type="ECO:0000259" key="2">
    <source>
        <dbReference type="PROSITE" id="PS50943"/>
    </source>
</evidence>
<dbReference type="InterPro" id="IPR004176">
    <property type="entry name" value="Clp_R_N"/>
</dbReference>
<dbReference type="Pfam" id="PF02861">
    <property type="entry name" value="Clp_N"/>
    <property type="match status" value="1"/>
</dbReference>
<evidence type="ECO:0000256" key="1">
    <source>
        <dbReference type="PROSITE-ProRule" id="PRU01251"/>
    </source>
</evidence>
<evidence type="ECO:0000313" key="5">
    <source>
        <dbReference type="Proteomes" id="UP001165986"/>
    </source>
</evidence>